<dbReference type="RefSeq" id="WP_047760425.1">
    <property type="nucleotide sequence ID" value="NZ_CP091510.1"/>
</dbReference>
<gene>
    <name evidence="1" type="ORF">PL75_03015</name>
</gene>
<proteinExistence type="predicted"/>
<reference evidence="1 2" key="1">
    <citation type="submission" date="2014-11" db="EMBL/GenBank/DDBJ databases">
        <title>Genome of a novel goose pathogen.</title>
        <authorList>
            <person name="Hansen C.M."/>
            <person name="Hueffer K."/>
            <person name="Choi S.C."/>
        </authorList>
    </citation>
    <scope>NUCLEOTIDE SEQUENCE [LARGE SCALE GENOMIC DNA]</scope>
    <source>
        <strain evidence="1 2">KH1503</strain>
    </source>
</reference>
<dbReference type="AlphaFoldDB" id="A0A0J0YTU3"/>
<keyword evidence="2" id="KW-1185">Reference proteome</keyword>
<dbReference type="PATRIC" id="fig|1470200.3.peg.1689"/>
<evidence type="ECO:0000313" key="1">
    <source>
        <dbReference type="EMBL" id="KLT73547.1"/>
    </source>
</evidence>
<evidence type="ECO:0000313" key="2">
    <source>
        <dbReference type="Proteomes" id="UP000036027"/>
    </source>
</evidence>
<accession>A0A0J0YTU3</accession>
<organism evidence="1 2">
    <name type="scientific">Neisseria arctica</name>
    <dbReference type="NCBI Taxonomy" id="1470200"/>
    <lineage>
        <taxon>Bacteria</taxon>
        <taxon>Pseudomonadati</taxon>
        <taxon>Pseudomonadota</taxon>
        <taxon>Betaproteobacteria</taxon>
        <taxon>Neisseriales</taxon>
        <taxon>Neisseriaceae</taxon>
        <taxon>Neisseria</taxon>
    </lineage>
</organism>
<sequence length="106" mass="11970">MSAPDYLYVNMANGQLVKHLLPNRMSVLLFDYMLPHMADVAPDYAKQFEGEFSCCTFSIADLPEKDFMAVYQLIMDACDDINALQPLKGDLQTALLADPRYKKQTA</sequence>
<dbReference type="OrthoDB" id="9860372at2"/>
<protein>
    <submittedName>
        <fullName evidence="1">Uncharacterized protein</fullName>
    </submittedName>
</protein>
<name>A0A0J0YTU3_9NEIS</name>
<dbReference type="STRING" id="1470200.PL75_03015"/>
<comment type="caution">
    <text evidence="1">The sequence shown here is derived from an EMBL/GenBank/DDBJ whole genome shotgun (WGS) entry which is preliminary data.</text>
</comment>
<dbReference type="Proteomes" id="UP000036027">
    <property type="component" value="Unassembled WGS sequence"/>
</dbReference>
<dbReference type="EMBL" id="JTDO01000003">
    <property type="protein sequence ID" value="KLT73547.1"/>
    <property type="molecule type" value="Genomic_DNA"/>
</dbReference>